<dbReference type="Proteomes" id="UP000270034">
    <property type="component" value="Chromosome"/>
</dbReference>
<name>A0A2Z5ZLL6_9PROT</name>
<gene>
    <name evidence="1" type="ORF">AcetOrient_orf04489</name>
</gene>
<protein>
    <submittedName>
        <fullName evidence="1">Uncharacterized protein</fullName>
    </submittedName>
</protein>
<accession>A0A2Z5ZLL6</accession>
<dbReference type="EMBL" id="AP018515">
    <property type="protein sequence ID" value="BBC81315.1"/>
    <property type="molecule type" value="Genomic_DNA"/>
</dbReference>
<dbReference type="AlphaFoldDB" id="A0A2Z5ZLL6"/>
<dbReference type="KEGG" id="aot:AcetOri_orf04489"/>
<evidence type="ECO:0000313" key="2">
    <source>
        <dbReference type="Proteomes" id="UP000270034"/>
    </source>
</evidence>
<proteinExistence type="predicted"/>
<reference evidence="1 2" key="1">
    <citation type="submission" date="2018-02" db="EMBL/GenBank/DDBJ databases">
        <title>Acetobacter orientalis genome.</title>
        <authorList>
            <person name="Nakashima N."/>
            <person name="Tamura T."/>
        </authorList>
    </citation>
    <scope>NUCLEOTIDE SEQUENCE [LARGE SCALE GENOMIC DNA]</scope>
    <source>
        <strain evidence="1 2">FAN1</strain>
    </source>
</reference>
<evidence type="ECO:0000313" key="1">
    <source>
        <dbReference type="EMBL" id="BBC81315.1"/>
    </source>
</evidence>
<sequence>MQGRANHHIVNATGMVGLLCILSACTQPTLKPICPQIAPWSAAFQQQAAAEIRANPALVALPEIARQDVVLRDQVRACQSGAHSQASNKP</sequence>
<organism evidence="1 2">
    <name type="scientific">Acetobacter orientalis</name>
    <dbReference type="NCBI Taxonomy" id="146474"/>
    <lineage>
        <taxon>Bacteria</taxon>
        <taxon>Pseudomonadati</taxon>
        <taxon>Pseudomonadota</taxon>
        <taxon>Alphaproteobacteria</taxon>
        <taxon>Acetobacterales</taxon>
        <taxon>Acetobacteraceae</taxon>
        <taxon>Acetobacter</taxon>
    </lineage>
</organism>
<dbReference type="PROSITE" id="PS51257">
    <property type="entry name" value="PROKAR_LIPOPROTEIN"/>
    <property type="match status" value="1"/>
</dbReference>